<dbReference type="Pfam" id="PF09851">
    <property type="entry name" value="SHOCT"/>
    <property type="match status" value="1"/>
</dbReference>
<dbReference type="Proteomes" id="UP000298218">
    <property type="component" value="Unassembled WGS sequence"/>
</dbReference>
<dbReference type="RefSeq" id="WP_134175251.1">
    <property type="nucleotide sequence ID" value="NZ_SODI01000001.1"/>
</dbReference>
<dbReference type="AlphaFoldDB" id="A0A4Y8KSS8"/>
<dbReference type="OrthoDB" id="3748887at2"/>
<proteinExistence type="predicted"/>
<accession>A0A4Y8KSS8</accession>
<organism evidence="1 2">
    <name type="scientific">Cryobacterium psychrophilum</name>
    <dbReference type="NCBI Taxonomy" id="41988"/>
    <lineage>
        <taxon>Bacteria</taxon>
        <taxon>Bacillati</taxon>
        <taxon>Actinomycetota</taxon>
        <taxon>Actinomycetes</taxon>
        <taxon>Micrococcales</taxon>
        <taxon>Microbacteriaceae</taxon>
        <taxon>Cryobacterium</taxon>
    </lineage>
</organism>
<sequence length="85" mass="9711">MYGWGGDSWGMGGWIVMAVLMVLFWGGVITLVIVVLLRRPRSDQGTTALRPSHHDAERILNERFARGEIDETEYLARRTALRRPE</sequence>
<gene>
    <name evidence="1" type="ORF">E3T53_02425</name>
</gene>
<dbReference type="EMBL" id="SOHQ01000007">
    <property type="protein sequence ID" value="TFD81921.1"/>
    <property type="molecule type" value="Genomic_DNA"/>
</dbReference>
<evidence type="ECO:0000313" key="2">
    <source>
        <dbReference type="Proteomes" id="UP000298218"/>
    </source>
</evidence>
<comment type="caution">
    <text evidence="1">The sequence shown here is derived from an EMBL/GenBank/DDBJ whole genome shotgun (WGS) entry which is preliminary data.</text>
</comment>
<dbReference type="InterPro" id="IPR018649">
    <property type="entry name" value="SHOCT"/>
</dbReference>
<keyword evidence="2" id="KW-1185">Reference proteome</keyword>
<name>A0A4Y8KSS8_9MICO</name>
<reference evidence="1 2" key="1">
    <citation type="submission" date="2019-03" db="EMBL/GenBank/DDBJ databases">
        <title>Genomics of glacier-inhabiting Cryobacterium strains.</title>
        <authorList>
            <person name="Liu Q."/>
            <person name="Xin Y.-H."/>
        </authorList>
    </citation>
    <scope>NUCLEOTIDE SEQUENCE [LARGE SCALE GENOMIC DNA]</scope>
    <source>
        <strain evidence="1 2">CGMCC 1.4292</strain>
    </source>
</reference>
<evidence type="ECO:0000313" key="1">
    <source>
        <dbReference type="EMBL" id="TFD81921.1"/>
    </source>
</evidence>
<protein>
    <submittedName>
        <fullName evidence="1">SHOCT domain-containing protein</fullName>
    </submittedName>
</protein>